<evidence type="ECO:0000313" key="2">
    <source>
        <dbReference type="Proteomes" id="UP000027222"/>
    </source>
</evidence>
<reference evidence="2" key="1">
    <citation type="journal article" date="2014" name="Proc. Natl. Acad. Sci. U.S.A.">
        <title>Extensive sampling of basidiomycete genomes demonstrates inadequacy of the white-rot/brown-rot paradigm for wood decay fungi.</title>
        <authorList>
            <person name="Riley R."/>
            <person name="Salamov A.A."/>
            <person name="Brown D.W."/>
            <person name="Nagy L.G."/>
            <person name="Floudas D."/>
            <person name="Held B.W."/>
            <person name="Levasseur A."/>
            <person name="Lombard V."/>
            <person name="Morin E."/>
            <person name="Otillar R."/>
            <person name="Lindquist E.A."/>
            <person name="Sun H."/>
            <person name="LaButti K.M."/>
            <person name="Schmutz J."/>
            <person name="Jabbour D."/>
            <person name="Luo H."/>
            <person name="Baker S.E."/>
            <person name="Pisabarro A.G."/>
            <person name="Walton J.D."/>
            <person name="Blanchette R.A."/>
            <person name="Henrissat B."/>
            <person name="Martin F."/>
            <person name="Cullen D."/>
            <person name="Hibbett D.S."/>
            <person name="Grigoriev I.V."/>
        </authorList>
    </citation>
    <scope>NUCLEOTIDE SEQUENCE [LARGE SCALE GENOMIC DNA]</scope>
    <source>
        <strain evidence="2">CBS 339.88</strain>
    </source>
</reference>
<dbReference type="Proteomes" id="UP000027222">
    <property type="component" value="Unassembled WGS sequence"/>
</dbReference>
<protein>
    <submittedName>
        <fullName evidence="1">Uncharacterized protein</fullName>
    </submittedName>
</protein>
<name>A0A067T7T7_GALM3</name>
<dbReference type="EMBL" id="KL142373">
    <property type="protein sequence ID" value="KDR79211.1"/>
    <property type="molecule type" value="Genomic_DNA"/>
</dbReference>
<dbReference type="AlphaFoldDB" id="A0A067T7T7"/>
<dbReference type="HOGENOM" id="CLU_1525271_0_0_1"/>
<evidence type="ECO:0000313" key="1">
    <source>
        <dbReference type="EMBL" id="KDR79211.1"/>
    </source>
</evidence>
<gene>
    <name evidence="1" type="ORF">GALMADRAFT_208664</name>
</gene>
<organism evidence="1 2">
    <name type="scientific">Galerina marginata (strain CBS 339.88)</name>
    <dbReference type="NCBI Taxonomy" id="685588"/>
    <lineage>
        <taxon>Eukaryota</taxon>
        <taxon>Fungi</taxon>
        <taxon>Dikarya</taxon>
        <taxon>Basidiomycota</taxon>
        <taxon>Agaricomycotina</taxon>
        <taxon>Agaricomycetes</taxon>
        <taxon>Agaricomycetidae</taxon>
        <taxon>Agaricales</taxon>
        <taxon>Agaricineae</taxon>
        <taxon>Strophariaceae</taxon>
        <taxon>Galerina</taxon>
    </lineage>
</organism>
<proteinExistence type="predicted"/>
<keyword evidence="2" id="KW-1185">Reference proteome</keyword>
<accession>A0A067T7T7</accession>
<sequence>MAIGVGKDKAEIARRARIWDCCARESTIFKDGFAYGVWWWYYGYGLGVARGSKGFAEPLCKGMAKSIKLKLQASRNVVHHYDKARYEHSHSASVRMLTIDRIPQRPTGYQEHIKLGDFRAEMQICFVARPIAGLLEFRTFHVLRSPPSYRAIKRKSQEIMAVMSQVLNASSLGRDG</sequence>